<sequence length="130" mass="15065">MQKYITVKNGDEAGAKKIKEYRVACHQQKKPCVIITQFPDHADISCDNWLSTDDAIITVENRMMLEDQFQQLQRKHPETEIVFSTSEVETTNISNPIPLWYHFKKVPLPTANTLAEKIHDIYQQALPYGF</sequence>
<evidence type="ECO:0000313" key="1">
    <source>
        <dbReference type="EMBL" id="MBK0403454.1"/>
    </source>
</evidence>
<keyword evidence="2" id="KW-1185">Reference proteome</keyword>
<name>A0ABS1C2A4_9BACT</name>
<protein>
    <submittedName>
        <fullName evidence="1">Uncharacterized protein</fullName>
    </submittedName>
</protein>
<reference evidence="1 2" key="1">
    <citation type="submission" date="2020-12" db="EMBL/GenBank/DDBJ databases">
        <title>Bacterial novel species Adhaeribacter sp. BT258 isolated from soil.</title>
        <authorList>
            <person name="Jung H.-Y."/>
        </authorList>
    </citation>
    <scope>NUCLEOTIDE SEQUENCE [LARGE SCALE GENOMIC DNA]</scope>
    <source>
        <strain evidence="1 2">BT258</strain>
    </source>
</reference>
<accession>A0ABS1C2A4</accession>
<evidence type="ECO:0000313" key="2">
    <source>
        <dbReference type="Proteomes" id="UP000644147"/>
    </source>
</evidence>
<proteinExistence type="predicted"/>
<gene>
    <name evidence="1" type="ORF">I5M27_10695</name>
</gene>
<organism evidence="1 2">
    <name type="scientific">Adhaeribacter terrigena</name>
    <dbReference type="NCBI Taxonomy" id="2793070"/>
    <lineage>
        <taxon>Bacteria</taxon>
        <taxon>Pseudomonadati</taxon>
        <taxon>Bacteroidota</taxon>
        <taxon>Cytophagia</taxon>
        <taxon>Cytophagales</taxon>
        <taxon>Hymenobacteraceae</taxon>
        <taxon>Adhaeribacter</taxon>
    </lineage>
</organism>
<dbReference type="EMBL" id="JAEHFX010000005">
    <property type="protein sequence ID" value="MBK0403454.1"/>
    <property type="molecule type" value="Genomic_DNA"/>
</dbReference>
<comment type="caution">
    <text evidence="1">The sequence shown here is derived from an EMBL/GenBank/DDBJ whole genome shotgun (WGS) entry which is preliminary data.</text>
</comment>
<dbReference type="Proteomes" id="UP000644147">
    <property type="component" value="Unassembled WGS sequence"/>
</dbReference>